<sequence>MARRIQQASATPWRLENARRDVLDAVGRVGADLVRALAERLVGCGLQAWEVRRELEGLGGAHQQREGSADPASGARPLDPVSAYAIQAMEGLDASRRLRWHGCARSAGVRAPMFDLREWVPVIAGEFLATEQPRVWARLQGKGSF</sequence>
<gene>
    <name evidence="1" type="ORF">Y958_12610</name>
</gene>
<dbReference type="KEGG" id="nao:Y958_12610"/>
<dbReference type="EMBL" id="CP022110">
    <property type="protein sequence ID" value="ASG21557.1"/>
    <property type="molecule type" value="Genomic_DNA"/>
</dbReference>
<name>A0A248JS74_9PROT</name>
<keyword evidence="2" id="KW-1185">Reference proteome</keyword>
<protein>
    <submittedName>
        <fullName evidence="1">Uncharacterized protein</fullName>
    </submittedName>
</protein>
<proteinExistence type="predicted"/>
<dbReference type="RefSeq" id="WP_088872249.1">
    <property type="nucleotide sequence ID" value="NZ_CP022110.1"/>
</dbReference>
<dbReference type="AlphaFoldDB" id="A0A248JS74"/>
<evidence type="ECO:0000313" key="2">
    <source>
        <dbReference type="Proteomes" id="UP000197153"/>
    </source>
</evidence>
<reference evidence="1 2" key="1">
    <citation type="submission" date="2017-06" db="EMBL/GenBank/DDBJ databases">
        <title>Complete genome sequence of Nitrospirillum amazonense strain CBAmC, an endophytic nitrogen-fixing and plant growth-promoting bacterium, isolated from sugarcane.</title>
        <authorList>
            <person name="Schwab S."/>
            <person name="dos Santos Teixeira K.R."/>
            <person name="Simoes Araujo J.L."/>
            <person name="Soares Vidal M."/>
            <person name="Borges de Freitas H.R."/>
            <person name="Rivello Crivelaro A.L."/>
            <person name="Bueno de Camargo Nunes A."/>
            <person name="dos Santos C.M."/>
            <person name="Palmeira da Silva Rosa D."/>
            <person name="da Silva Padilha D."/>
            <person name="da Silva E."/>
            <person name="Araujo Terra L."/>
            <person name="Soares Mendes V."/>
            <person name="Farinelli L."/>
            <person name="Magalhaes Cruz L."/>
            <person name="Baldani J.I."/>
        </authorList>
    </citation>
    <scope>NUCLEOTIDE SEQUENCE [LARGE SCALE GENOMIC DNA]</scope>
    <source>
        <strain evidence="1 2">CBAmC</strain>
    </source>
</reference>
<evidence type="ECO:0000313" key="1">
    <source>
        <dbReference type="EMBL" id="ASG21557.1"/>
    </source>
</evidence>
<organism evidence="1 2">
    <name type="scientific">Nitrospirillum viridazoti CBAmc</name>
    <dbReference type="NCBI Taxonomy" id="1441467"/>
    <lineage>
        <taxon>Bacteria</taxon>
        <taxon>Pseudomonadati</taxon>
        <taxon>Pseudomonadota</taxon>
        <taxon>Alphaproteobacteria</taxon>
        <taxon>Rhodospirillales</taxon>
        <taxon>Azospirillaceae</taxon>
        <taxon>Nitrospirillum</taxon>
        <taxon>Nitrospirillum viridazoti</taxon>
    </lineage>
</organism>
<accession>A0A248JS74</accession>
<dbReference type="Proteomes" id="UP000197153">
    <property type="component" value="Chromosome 1"/>
</dbReference>